<keyword evidence="8" id="KW-1185">Reference proteome</keyword>
<dbReference type="AlphaFoldDB" id="A0A5B9PDD7"/>
<dbReference type="InterPro" id="IPR013039">
    <property type="entry name" value="DUF1588"/>
</dbReference>
<evidence type="ECO:0000259" key="1">
    <source>
        <dbReference type="Pfam" id="PF07624"/>
    </source>
</evidence>
<sequence length="829" mass="93780">MDVRLTRRMFVCAKRIHRLIADLNFMTGTFSKILLAATAFLLASEHQSFGQDADVMAPAPESVRTFLEENCLDCHQGSSAEAGFDIDALSDQLDHKNSHKWSRVFDRVRDREMPPVDYNELDASDRKEFLKATGGWISNVQTRRAKAVGRVGARRLTNLQLERTLHDLLGINIPLENRMPDEPRTGGFTTVASGQSMSHFQLEQHVNTVDLALDNAFKRAFTRKEGREKTIPAKKVARPEKRKRCREPELIDGHAVTWCSTMPYYGRIPASEVEEDGWYRFTIRAKGLNLPKEGGVWCTIRSGRCISSAPLLSWIGAFEAGSEIREVVVEAWMTEGQMLEIRPGDATLKKAWFDGGQVQTGKGEPQNAPGVAIKSMDMQRIEPGPDNDAIRKLLFAKHRVTYGKKFTGSVKPEDPDKALKQLLYRFAKKAFRRPIKNDDIAPYLKISLERLESSGNFVSALRVGYRAILCSPRFMYFYERPGKLDDFSIAARMSYMLWNRMLDEELWLLASKGQLSDPKVVKQQVARMLRDPRGKNFVVDFADQWLDMNQIDFTEPDRRFYPGFDPIVERSMLDETHRYLQQMIDEDLSVTHLIDSDFTFLNSRLAKYYGVGGSGIGAVDGDQIQKVSLRKTDHRGGLITHGSVLKVTSNGNNTSPVVRGVWVSERLLGEHIPPPPENVPAIEPDIRGAKSIRDQLAKHKNNSDCASCHRKIDPPGFALENFDPSGRWRTHYGVGKKKKKNRRVIDASFEMASGKKFKNLNQFKALVLKDKQKLAQNVAEKLMTYGTGETIQFADRDDIKACVSRTAKSDYGFESLIKEVVASELFMSK</sequence>
<dbReference type="Proteomes" id="UP000322214">
    <property type="component" value="Chromosome"/>
</dbReference>
<dbReference type="Pfam" id="PF07631">
    <property type="entry name" value="PSD4"/>
    <property type="match status" value="1"/>
</dbReference>
<name>A0A5B9PDD7_9BACT</name>
<organism evidence="7 8">
    <name type="scientific">Mariniblastus fucicola</name>
    <dbReference type="NCBI Taxonomy" id="980251"/>
    <lineage>
        <taxon>Bacteria</taxon>
        <taxon>Pseudomonadati</taxon>
        <taxon>Planctomycetota</taxon>
        <taxon>Planctomycetia</taxon>
        <taxon>Pirellulales</taxon>
        <taxon>Pirellulaceae</taxon>
        <taxon>Mariniblastus</taxon>
    </lineage>
</organism>
<dbReference type="InterPro" id="IPR011429">
    <property type="entry name" value="Cyt_c_Planctomycete-type"/>
</dbReference>
<dbReference type="InterPro" id="IPR011478">
    <property type="entry name" value="DUF1585"/>
</dbReference>
<proteinExistence type="predicted"/>
<evidence type="ECO:0000259" key="3">
    <source>
        <dbReference type="Pfam" id="PF07627"/>
    </source>
</evidence>
<feature type="domain" description="DUF1585" evidence="1">
    <location>
        <begin position="753"/>
        <end position="826"/>
    </location>
</feature>
<dbReference type="InterPro" id="IPR013043">
    <property type="entry name" value="DUF1595"/>
</dbReference>
<feature type="domain" description="DUF1588" evidence="3">
    <location>
        <begin position="635"/>
        <end position="731"/>
    </location>
</feature>
<feature type="domain" description="DUF1592" evidence="4">
    <location>
        <begin position="484"/>
        <end position="611"/>
    </location>
</feature>
<dbReference type="Pfam" id="PF07626">
    <property type="entry name" value="PSD3"/>
    <property type="match status" value="1"/>
</dbReference>
<dbReference type="InterPro" id="IPR013042">
    <property type="entry name" value="DUF1592"/>
</dbReference>
<dbReference type="STRING" id="980251.GCA_001642875_01328"/>
<dbReference type="Pfam" id="PF07624">
    <property type="entry name" value="PSD2"/>
    <property type="match status" value="1"/>
</dbReference>
<evidence type="ECO:0000313" key="8">
    <source>
        <dbReference type="Proteomes" id="UP000322214"/>
    </source>
</evidence>
<evidence type="ECO:0000313" key="7">
    <source>
        <dbReference type="EMBL" id="QEG24324.1"/>
    </source>
</evidence>
<feature type="domain" description="DUF1587" evidence="2">
    <location>
        <begin position="154"/>
        <end position="217"/>
    </location>
</feature>
<dbReference type="Pfam" id="PF07627">
    <property type="entry name" value="PSCyt3"/>
    <property type="match status" value="1"/>
</dbReference>
<feature type="domain" description="Cytochrome C Planctomycete-type" evidence="5">
    <location>
        <begin position="71"/>
        <end position="117"/>
    </location>
</feature>
<feature type="domain" description="DUF1595" evidence="6">
    <location>
        <begin position="419"/>
        <end position="479"/>
    </location>
</feature>
<dbReference type="EMBL" id="CP042912">
    <property type="protein sequence ID" value="QEG24324.1"/>
    <property type="molecule type" value="Genomic_DNA"/>
</dbReference>
<evidence type="ECO:0000259" key="6">
    <source>
        <dbReference type="Pfam" id="PF07637"/>
    </source>
</evidence>
<reference evidence="7 8" key="1">
    <citation type="submission" date="2019-08" db="EMBL/GenBank/DDBJ databases">
        <title>Deep-cultivation of Planctomycetes and their phenomic and genomic characterization uncovers novel biology.</title>
        <authorList>
            <person name="Wiegand S."/>
            <person name="Jogler M."/>
            <person name="Boedeker C."/>
            <person name="Pinto D."/>
            <person name="Vollmers J."/>
            <person name="Rivas-Marin E."/>
            <person name="Kohn T."/>
            <person name="Peeters S.H."/>
            <person name="Heuer A."/>
            <person name="Rast P."/>
            <person name="Oberbeckmann S."/>
            <person name="Bunk B."/>
            <person name="Jeske O."/>
            <person name="Meyerdierks A."/>
            <person name="Storesund J.E."/>
            <person name="Kallscheuer N."/>
            <person name="Luecker S."/>
            <person name="Lage O.M."/>
            <person name="Pohl T."/>
            <person name="Merkel B.J."/>
            <person name="Hornburger P."/>
            <person name="Mueller R.-W."/>
            <person name="Bruemmer F."/>
            <person name="Labrenz M."/>
            <person name="Spormann A.M."/>
            <person name="Op den Camp H."/>
            <person name="Overmann J."/>
            <person name="Amann R."/>
            <person name="Jetten M.S.M."/>
            <person name="Mascher T."/>
            <person name="Medema M.H."/>
            <person name="Devos D.P."/>
            <person name="Kaster A.-K."/>
            <person name="Ovreas L."/>
            <person name="Rohde M."/>
            <person name="Galperin M.Y."/>
            <person name="Jogler C."/>
        </authorList>
    </citation>
    <scope>NUCLEOTIDE SEQUENCE [LARGE SCALE GENOMIC DNA]</scope>
    <source>
        <strain evidence="7 8">FC18</strain>
    </source>
</reference>
<dbReference type="KEGG" id="mff:MFFC18_42430"/>
<evidence type="ECO:0000259" key="5">
    <source>
        <dbReference type="Pfam" id="PF07635"/>
    </source>
</evidence>
<dbReference type="InterPro" id="IPR013036">
    <property type="entry name" value="DUF1587"/>
</dbReference>
<dbReference type="Pfam" id="PF07635">
    <property type="entry name" value="PSCyt1"/>
    <property type="match status" value="1"/>
</dbReference>
<evidence type="ECO:0000259" key="4">
    <source>
        <dbReference type="Pfam" id="PF07631"/>
    </source>
</evidence>
<protein>
    <submittedName>
        <fullName evidence="7">Planctomycete cytochrome C</fullName>
    </submittedName>
</protein>
<gene>
    <name evidence="7" type="ORF">MFFC18_42430</name>
</gene>
<accession>A0A5B9PDD7</accession>
<dbReference type="Pfam" id="PF07637">
    <property type="entry name" value="PSD5"/>
    <property type="match status" value="1"/>
</dbReference>
<evidence type="ECO:0000259" key="2">
    <source>
        <dbReference type="Pfam" id="PF07626"/>
    </source>
</evidence>